<accession>A0A915I1L7</accession>
<name>A0A915I1L7_ROMCU</name>
<keyword evidence="2" id="KW-1185">Reference proteome</keyword>
<dbReference type="WBParaSite" id="nRc.2.0.1.t07595-RA">
    <property type="protein sequence ID" value="nRc.2.0.1.t07595-RA"/>
    <property type="gene ID" value="nRc.2.0.1.g07595"/>
</dbReference>
<feature type="compositionally biased region" description="Polar residues" evidence="1">
    <location>
        <begin position="17"/>
        <end position="30"/>
    </location>
</feature>
<dbReference type="AlphaFoldDB" id="A0A915I1L7"/>
<evidence type="ECO:0000256" key="1">
    <source>
        <dbReference type="SAM" id="MobiDB-lite"/>
    </source>
</evidence>
<protein>
    <submittedName>
        <fullName evidence="3">Uncharacterized protein</fullName>
    </submittedName>
</protein>
<sequence length="71" mass="7828">MKNSCTKEEKENHFYSKDNSFSGSQNSDKPANQKEMTEAAQAAGSLSASKGVDLNEHCNNNNYNGEQARNQ</sequence>
<proteinExistence type="predicted"/>
<organism evidence="2 3">
    <name type="scientific">Romanomermis culicivorax</name>
    <name type="common">Nematode worm</name>
    <dbReference type="NCBI Taxonomy" id="13658"/>
    <lineage>
        <taxon>Eukaryota</taxon>
        <taxon>Metazoa</taxon>
        <taxon>Ecdysozoa</taxon>
        <taxon>Nematoda</taxon>
        <taxon>Enoplea</taxon>
        <taxon>Dorylaimia</taxon>
        <taxon>Mermithida</taxon>
        <taxon>Mermithoidea</taxon>
        <taxon>Mermithidae</taxon>
        <taxon>Romanomermis</taxon>
    </lineage>
</organism>
<dbReference type="Proteomes" id="UP000887565">
    <property type="component" value="Unplaced"/>
</dbReference>
<evidence type="ECO:0000313" key="3">
    <source>
        <dbReference type="WBParaSite" id="nRc.2.0.1.t07595-RA"/>
    </source>
</evidence>
<feature type="compositionally biased region" description="Basic and acidic residues" evidence="1">
    <location>
        <begin position="1"/>
        <end position="16"/>
    </location>
</feature>
<evidence type="ECO:0000313" key="2">
    <source>
        <dbReference type="Proteomes" id="UP000887565"/>
    </source>
</evidence>
<feature type="region of interest" description="Disordered" evidence="1">
    <location>
        <begin position="1"/>
        <end position="71"/>
    </location>
</feature>
<reference evidence="3" key="1">
    <citation type="submission" date="2022-11" db="UniProtKB">
        <authorList>
            <consortium name="WormBaseParasite"/>
        </authorList>
    </citation>
    <scope>IDENTIFICATION</scope>
</reference>